<dbReference type="InterPro" id="IPR036291">
    <property type="entry name" value="NAD(P)-bd_dom_sf"/>
</dbReference>
<name>A0A1D2AER1_AUXPR</name>
<evidence type="ECO:0000259" key="3">
    <source>
        <dbReference type="Pfam" id="PF22725"/>
    </source>
</evidence>
<dbReference type="Gene3D" id="3.40.50.720">
    <property type="entry name" value="NAD(P)-binding Rossmann-like Domain"/>
    <property type="match status" value="1"/>
</dbReference>
<dbReference type="PANTHER" id="PTHR46368">
    <property type="match status" value="1"/>
</dbReference>
<dbReference type="Pfam" id="PF22725">
    <property type="entry name" value="GFO_IDH_MocA_C3"/>
    <property type="match status" value="1"/>
</dbReference>
<comment type="similarity">
    <text evidence="1">Belongs to the Gfo/Idh/MocA family.</text>
</comment>
<feature type="non-terminal residue" evidence="4">
    <location>
        <position position="1"/>
    </location>
</feature>
<proteinExistence type="inferred from homology"/>
<accession>A0A1D2AER1</accession>
<dbReference type="InterPro" id="IPR055170">
    <property type="entry name" value="GFO_IDH_MocA-like_dom"/>
</dbReference>
<protein>
    <submittedName>
        <fullName evidence="4">Uncharacterized protein</fullName>
    </submittedName>
</protein>
<dbReference type="Pfam" id="PF01408">
    <property type="entry name" value="GFO_IDH_MocA"/>
    <property type="match status" value="1"/>
</dbReference>
<dbReference type="EMBL" id="GDKF01000932">
    <property type="protein sequence ID" value="JAT77690.1"/>
    <property type="molecule type" value="Transcribed_RNA"/>
</dbReference>
<dbReference type="GO" id="GO:0000166">
    <property type="term" value="F:nucleotide binding"/>
    <property type="evidence" value="ECO:0007669"/>
    <property type="project" value="InterPro"/>
</dbReference>
<evidence type="ECO:0000259" key="2">
    <source>
        <dbReference type="Pfam" id="PF01408"/>
    </source>
</evidence>
<feature type="domain" description="Gfo/Idh/MocA-like oxidoreductase N-terminal" evidence="2">
    <location>
        <begin position="26"/>
        <end position="145"/>
    </location>
</feature>
<evidence type="ECO:0000313" key="4">
    <source>
        <dbReference type="EMBL" id="JAT77690.1"/>
    </source>
</evidence>
<gene>
    <name evidence="4" type="ORF">g.20539</name>
</gene>
<dbReference type="InterPro" id="IPR000683">
    <property type="entry name" value="Gfo/Idh/MocA-like_OxRdtase_N"/>
</dbReference>
<sequence>QIYDPTLFSSSTHSKLKTHHSTAMVLKVGILGGANIANKISRAINSIPDVAQVVVVGSREASKAAAFIERNKLVHASPVAGYDAVLDFPGVEAVYIPLPTALHVEWVQKAASKGLHIVLEKPIAIEDEHVDAIVKAAADANVVLFDGTMWMHHPRTAAMEAALQEIGPVWDVDSAFTFKGSADFLENNVRVKADGDPLGALGDVGWYCVRAILWAYDFTPPTHVAAHHGALFNEAGVPLNIAATLLFPGGRKARFLAAFDTVFTSKLEVYGDRGSLRLRDFVIPTAEHEASFVVATANGLADGDTRIATVEETRTVRNAVTQEAALWQRFAREIEVVRAGGRAPEYWPRIAALTERVLSAVLASARQGCALLPFEHRA</sequence>
<dbReference type="SUPFAM" id="SSF55347">
    <property type="entry name" value="Glyceraldehyde-3-phosphate dehydrogenase-like, C-terminal domain"/>
    <property type="match status" value="1"/>
</dbReference>
<organism evidence="4">
    <name type="scientific">Auxenochlorella protothecoides</name>
    <name type="common">Green microalga</name>
    <name type="synonym">Chlorella protothecoides</name>
    <dbReference type="NCBI Taxonomy" id="3075"/>
    <lineage>
        <taxon>Eukaryota</taxon>
        <taxon>Viridiplantae</taxon>
        <taxon>Chlorophyta</taxon>
        <taxon>core chlorophytes</taxon>
        <taxon>Trebouxiophyceae</taxon>
        <taxon>Chlorellales</taxon>
        <taxon>Chlorellaceae</taxon>
        <taxon>Auxenochlorella</taxon>
    </lineage>
</organism>
<reference evidence="4" key="1">
    <citation type="submission" date="2015-08" db="EMBL/GenBank/DDBJ databases">
        <authorList>
            <person name="Babu N.S."/>
            <person name="Beckwith C.J."/>
            <person name="Beseler K.G."/>
            <person name="Brison A."/>
            <person name="Carone J.V."/>
            <person name="Caskin T.P."/>
            <person name="Diamond M."/>
            <person name="Durham M.E."/>
            <person name="Foxe J.M."/>
            <person name="Go M."/>
            <person name="Henderson B.A."/>
            <person name="Jones I.B."/>
            <person name="McGettigan J.A."/>
            <person name="Micheletti S.J."/>
            <person name="Nasrallah M.E."/>
            <person name="Ortiz D."/>
            <person name="Piller C.R."/>
            <person name="Privatt S.R."/>
            <person name="Schneider S.L."/>
            <person name="Sharp S."/>
            <person name="Smith T.C."/>
            <person name="Stanton J.D."/>
            <person name="Ullery H.E."/>
            <person name="Wilson R.J."/>
            <person name="Serrano M.G."/>
            <person name="Buck G."/>
            <person name="Lee V."/>
            <person name="Wang Y."/>
            <person name="Carvalho R."/>
            <person name="Voegtly L."/>
            <person name="Shi R."/>
            <person name="Duckworth R."/>
            <person name="Johnson A."/>
            <person name="Loviza R."/>
            <person name="Walstead R."/>
            <person name="Shah Z."/>
            <person name="Kiflezghi M."/>
            <person name="Wade K."/>
            <person name="Ball S.L."/>
            <person name="Bradley K.W."/>
            <person name="Asai D.J."/>
            <person name="Bowman C.A."/>
            <person name="Russell D.A."/>
            <person name="Pope W.H."/>
            <person name="Jacobs-Sera D."/>
            <person name="Hendrix R.W."/>
            <person name="Hatfull G.F."/>
        </authorList>
    </citation>
    <scope>NUCLEOTIDE SEQUENCE</scope>
</reference>
<feature type="domain" description="GFO/IDH/MocA-like oxidoreductase" evidence="3">
    <location>
        <begin position="164"/>
        <end position="277"/>
    </location>
</feature>
<dbReference type="Gene3D" id="3.30.360.10">
    <property type="entry name" value="Dihydrodipicolinate Reductase, domain 2"/>
    <property type="match status" value="1"/>
</dbReference>
<dbReference type="SUPFAM" id="SSF51735">
    <property type="entry name" value="NAD(P)-binding Rossmann-fold domains"/>
    <property type="match status" value="1"/>
</dbReference>
<dbReference type="PANTHER" id="PTHR46368:SF4">
    <property type="entry name" value="OS10G0403700 PROTEIN"/>
    <property type="match status" value="1"/>
</dbReference>
<evidence type="ECO:0000256" key="1">
    <source>
        <dbReference type="ARBA" id="ARBA00010928"/>
    </source>
</evidence>
<dbReference type="AlphaFoldDB" id="A0A1D2AER1"/>